<proteinExistence type="predicted"/>
<organism evidence="1">
    <name type="scientific">uncultured Caudovirales phage</name>
    <dbReference type="NCBI Taxonomy" id="2100421"/>
    <lineage>
        <taxon>Viruses</taxon>
        <taxon>Duplodnaviria</taxon>
        <taxon>Heunggongvirae</taxon>
        <taxon>Uroviricota</taxon>
        <taxon>Caudoviricetes</taxon>
        <taxon>Peduoviridae</taxon>
        <taxon>Maltschvirus</taxon>
        <taxon>Maltschvirus maltsch</taxon>
    </lineage>
</organism>
<evidence type="ECO:0000313" key="1">
    <source>
        <dbReference type="EMBL" id="CAB4142082.1"/>
    </source>
</evidence>
<sequence length="781" mass="88756">MERKVQIYIEGERLELFNDEKIGINSTVQNIADIAKVFTDFSQSFTVPASPNNNKIFEHFYANEVDGTLNYNIRRDAFIEIDLNSFRTGKIQLEKSEIKNLATDSYTLTFYGDVRSLKDRFSEDKLSQLDYSAYTHPYTGAEVLDRVTDIGMSYDVRYPLISSKRVWQYDEPTTPLDNIDTNTGRIFYDELFPAIKVARVLDVIEATYGVTFSGSWLQTQRFQQLFMLCKNAETFTNLTPTQRINITAESNAGGFDDIYSVANDTATYTYQDTEIGDGEHFMYMDIQSLSAPCTYYIDAYRNGVLAGTFTGTTTQSIYWGNVLNVQGVNETFYFEVRADTTVTIGIQLRSTFSYTVVDPLTGAQSTMTSLQLATCANAVLIGDLNIAQNMPDIKVSDFFSGLLKEFNLTCYPLSPTEFYLEPLEDWYARGVNYDITQYVTTDSIEIARIPLYKKISFSYQKSESFMNNEFLGFFNRSYGDLDNAFNYDGSDYSVQVPFENLLFNKFSGTEIQVGYALKNSPSFEPYVPKPVLLYYNGMIDIAANDFKFDDGNIIYNIGNYALFGSDIVENTINYSLNWGLEVSSFYQTIISNSLYQTYYSNILNNLYDRKNRLTTVKCILPISILTGLKLNDKLIIRDKRYIINEMKTELTTGEVTFTLIYDLRPIVRRRKFRPTITDTQVTVGTNMKNLSVQGDVDISGTDIISATPATFTTDTLITFELPPYGDVVYEIGSEEGDYIVSEDGIDILINEEGDLELLTATINYTMQDGTIETEYIDISRA</sequence>
<accession>A0A6J5M7K1</accession>
<name>A0A6J5M7K1_9CAUD</name>
<gene>
    <name evidence="1" type="ORF">UFOVP425_33</name>
</gene>
<reference evidence="1" key="1">
    <citation type="submission" date="2020-04" db="EMBL/GenBank/DDBJ databases">
        <authorList>
            <person name="Chiriac C."/>
            <person name="Salcher M."/>
            <person name="Ghai R."/>
            <person name="Kavagutti S V."/>
        </authorList>
    </citation>
    <scope>NUCLEOTIDE SEQUENCE</scope>
</reference>
<protein>
    <submittedName>
        <fullName evidence="1">Uncharacterized protein</fullName>
    </submittedName>
</protein>
<dbReference type="EMBL" id="LR796399">
    <property type="protein sequence ID" value="CAB4142082.1"/>
    <property type="molecule type" value="Genomic_DNA"/>
</dbReference>